<dbReference type="EMBL" id="CM004476">
    <property type="protein sequence ID" value="OCT76359.1"/>
    <property type="molecule type" value="Genomic_DNA"/>
</dbReference>
<feature type="non-terminal residue" evidence="2">
    <location>
        <position position="42"/>
    </location>
</feature>
<dbReference type="InterPro" id="IPR042178">
    <property type="entry name" value="Serpin_sf_1"/>
</dbReference>
<organism evidence="2 3">
    <name type="scientific">Xenopus laevis</name>
    <name type="common">African clawed frog</name>
    <dbReference type="NCBI Taxonomy" id="8355"/>
    <lineage>
        <taxon>Eukaryota</taxon>
        <taxon>Metazoa</taxon>
        <taxon>Chordata</taxon>
        <taxon>Craniata</taxon>
        <taxon>Vertebrata</taxon>
        <taxon>Euteleostomi</taxon>
        <taxon>Amphibia</taxon>
        <taxon>Batrachia</taxon>
        <taxon>Anura</taxon>
        <taxon>Pipoidea</taxon>
        <taxon>Pipidae</taxon>
        <taxon>Xenopodinae</taxon>
        <taxon>Xenopus</taxon>
        <taxon>Xenopus</taxon>
    </lineage>
</organism>
<dbReference type="InterPro" id="IPR036186">
    <property type="entry name" value="Serpin_sf"/>
</dbReference>
<dbReference type="Proteomes" id="UP000694892">
    <property type="component" value="Chromosome 6L"/>
</dbReference>
<protein>
    <recommendedName>
        <fullName evidence="1">Serpin domain-containing protein</fullName>
    </recommendedName>
</protein>
<proteinExistence type="predicted"/>
<evidence type="ECO:0000313" key="2">
    <source>
        <dbReference type="EMBL" id="OCT76359.1"/>
    </source>
</evidence>
<sequence length="42" mass="4644">MENLSSACTHFCFDLFKKINENNSTGNLFFSPISLSTALAMV</sequence>
<gene>
    <name evidence="2" type="ORF">XELAEV_180315592mg</name>
</gene>
<evidence type="ECO:0000313" key="3">
    <source>
        <dbReference type="Proteomes" id="UP000694892"/>
    </source>
</evidence>
<dbReference type="Pfam" id="PF00079">
    <property type="entry name" value="Serpin"/>
    <property type="match status" value="1"/>
</dbReference>
<evidence type="ECO:0000259" key="1">
    <source>
        <dbReference type="Pfam" id="PF00079"/>
    </source>
</evidence>
<accession>A0A974CMY1</accession>
<dbReference type="Gene3D" id="3.30.497.10">
    <property type="entry name" value="Antithrombin, subunit I, domain 2"/>
    <property type="match status" value="1"/>
</dbReference>
<dbReference type="AlphaFoldDB" id="A0A974CMY1"/>
<dbReference type="SUPFAM" id="SSF56574">
    <property type="entry name" value="Serpins"/>
    <property type="match status" value="1"/>
</dbReference>
<feature type="domain" description="Serpin" evidence="1">
    <location>
        <begin position="7"/>
        <end position="42"/>
    </location>
</feature>
<name>A0A974CMY1_XENLA</name>
<dbReference type="InterPro" id="IPR023796">
    <property type="entry name" value="Serpin_dom"/>
</dbReference>
<reference evidence="3" key="1">
    <citation type="journal article" date="2016" name="Nature">
        <title>Genome evolution in the allotetraploid frog Xenopus laevis.</title>
        <authorList>
            <person name="Session A.M."/>
            <person name="Uno Y."/>
            <person name="Kwon T."/>
            <person name="Chapman J.A."/>
            <person name="Toyoda A."/>
            <person name="Takahashi S."/>
            <person name="Fukui A."/>
            <person name="Hikosaka A."/>
            <person name="Suzuki A."/>
            <person name="Kondo M."/>
            <person name="van Heeringen S.J."/>
            <person name="Quigley I."/>
            <person name="Heinz S."/>
            <person name="Ogino H."/>
            <person name="Ochi H."/>
            <person name="Hellsten U."/>
            <person name="Lyons J.B."/>
            <person name="Simakov O."/>
            <person name="Putnam N."/>
            <person name="Stites J."/>
            <person name="Kuroki Y."/>
            <person name="Tanaka T."/>
            <person name="Michiue T."/>
            <person name="Watanabe M."/>
            <person name="Bogdanovic O."/>
            <person name="Lister R."/>
            <person name="Georgiou G."/>
            <person name="Paranjpe S.S."/>
            <person name="van Kruijsbergen I."/>
            <person name="Shu S."/>
            <person name="Carlson J."/>
            <person name="Kinoshita T."/>
            <person name="Ohta Y."/>
            <person name="Mawaribuchi S."/>
            <person name="Jenkins J."/>
            <person name="Grimwood J."/>
            <person name="Schmutz J."/>
            <person name="Mitros T."/>
            <person name="Mozaffari S.V."/>
            <person name="Suzuki Y."/>
            <person name="Haramoto Y."/>
            <person name="Yamamoto T.S."/>
            <person name="Takagi C."/>
            <person name="Heald R."/>
            <person name="Miller K."/>
            <person name="Haudenschild C."/>
            <person name="Kitzman J."/>
            <person name="Nakayama T."/>
            <person name="Izutsu Y."/>
            <person name="Robert J."/>
            <person name="Fortriede J."/>
            <person name="Burns K."/>
            <person name="Lotay V."/>
            <person name="Karimi K."/>
            <person name="Yasuoka Y."/>
            <person name="Dichmann D.S."/>
            <person name="Flajnik M.F."/>
            <person name="Houston D.W."/>
            <person name="Shendure J."/>
            <person name="DuPasquier L."/>
            <person name="Vize P.D."/>
            <person name="Zorn A.M."/>
            <person name="Ito M."/>
            <person name="Marcotte E.M."/>
            <person name="Wallingford J.B."/>
            <person name="Ito Y."/>
            <person name="Asashima M."/>
            <person name="Ueno N."/>
            <person name="Matsuda Y."/>
            <person name="Veenstra G.J."/>
            <person name="Fujiyama A."/>
            <person name="Harland R.M."/>
            <person name="Taira M."/>
            <person name="Rokhsar D.S."/>
        </authorList>
    </citation>
    <scope>NUCLEOTIDE SEQUENCE [LARGE SCALE GENOMIC DNA]</scope>
    <source>
        <strain evidence="3">J</strain>
    </source>
</reference>